<dbReference type="FunFam" id="1.10.10.10:FF:000001">
    <property type="entry name" value="LysR family transcriptional regulator"/>
    <property type="match status" value="1"/>
</dbReference>
<evidence type="ECO:0000256" key="3">
    <source>
        <dbReference type="ARBA" id="ARBA00023125"/>
    </source>
</evidence>
<evidence type="ECO:0000256" key="1">
    <source>
        <dbReference type="ARBA" id="ARBA00009437"/>
    </source>
</evidence>
<accession>A0A3M4WDV3</accession>
<dbReference type="Proteomes" id="UP000278332">
    <property type="component" value="Unassembled WGS sequence"/>
</dbReference>
<dbReference type="PANTHER" id="PTHR30537:SF1">
    <property type="entry name" value="HTH-TYPE TRANSCRIPTIONAL REGULATOR PGRR"/>
    <property type="match status" value="1"/>
</dbReference>
<dbReference type="GeneID" id="93659475"/>
<evidence type="ECO:0000313" key="6">
    <source>
        <dbReference type="EMBL" id="GFM93715.1"/>
    </source>
</evidence>
<evidence type="ECO:0000259" key="5">
    <source>
        <dbReference type="PROSITE" id="PS50931"/>
    </source>
</evidence>
<protein>
    <submittedName>
        <fullName evidence="6">LysR family transcriptional regulator</fullName>
    </submittedName>
</protein>
<keyword evidence="4" id="KW-0804">Transcription</keyword>
<sequence>MNYTIKRGDLDGVVVFLAVAEERGFRAAARRLGITPSAVSQAIRAFEDRVGAALLLRTTRSVGLTEAGERLLLQVRPAAQQVLQGIESARSLGNSVTGLLRISVPKASVLMLTERFLTEFLQAHPGVQVEFIGDDRMVDIVAEGCDAGVRPRNFVQADMVAVPITAEEPQVVVGSPALFARYGRPSSPDEIGKIPCIVFRQASTLLDEWAFNVGVERRVIPVSGPLILDDIAACIHAAEHGVGLFKLPRSLVARNIHAGTLEVILDAYSIAFPGLALYFPSRRTVLPKLRVFIDYLLSKSI</sequence>
<dbReference type="PROSITE" id="PS50931">
    <property type="entry name" value="HTH_LYSR"/>
    <property type="match status" value="1"/>
</dbReference>
<dbReference type="GO" id="GO:0003700">
    <property type="term" value="F:DNA-binding transcription factor activity"/>
    <property type="evidence" value="ECO:0007669"/>
    <property type="project" value="InterPro"/>
</dbReference>
<dbReference type="EMBL" id="BLWA01000011">
    <property type="protein sequence ID" value="GFM93715.1"/>
    <property type="molecule type" value="Genomic_DNA"/>
</dbReference>
<dbReference type="InterPro" id="IPR036388">
    <property type="entry name" value="WH-like_DNA-bd_sf"/>
</dbReference>
<evidence type="ECO:0000256" key="2">
    <source>
        <dbReference type="ARBA" id="ARBA00023015"/>
    </source>
</evidence>
<organism evidence="7 8">
    <name type="scientific">Pseudomonas cichorii</name>
    <dbReference type="NCBI Taxonomy" id="36746"/>
    <lineage>
        <taxon>Bacteria</taxon>
        <taxon>Pseudomonadati</taxon>
        <taxon>Pseudomonadota</taxon>
        <taxon>Gammaproteobacteria</taxon>
        <taxon>Pseudomonadales</taxon>
        <taxon>Pseudomonadaceae</taxon>
        <taxon>Pseudomonas</taxon>
    </lineage>
</organism>
<comment type="similarity">
    <text evidence="1">Belongs to the LysR transcriptional regulatory family.</text>
</comment>
<evidence type="ECO:0000313" key="7">
    <source>
        <dbReference type="EMBL" id="RMR61877.1"/>
    </source>
</evidence>
<dbReference type="Gene3D" id="1.10.10.10">
    <property type="entry name" value="Winged helix-like DNA-binding domain superfamily/Winged helix DNA-binding domain"/>
    <property type="match status" value="1"/>
</dbReference>
<dbReference type="EMBL" id="RBRY01000029">
    <property type="protein sequence ID" value="RMR61877.1"/>
    <property type="molecule type" value="Genomic_DNA"/>
</dbReference>
<keyword evidence="3" id="KW-0238">DNA-binding</keyword>
<evidence type="ECO:0000313" key="8">
    <source>
        <dbReference type="Proteomes" id="UP000278332"/>
    </source>
</evidence>
<name>A0A3M4WDV3_PSECI</name>
<dbReference type="InterPro" id="IPR036390">
    <property type="entry name" value="WH_DNA-bd_sf"/>
</dbReference>
<dbReference type="SUPFAM" id="SSF46785">
    <property type="entry name" value="Winged helix' DNA-binding domain"/>
    <property type="match status" value="1"/>
</dbReference>
<keyword evidence="9" id="KW-1185">Reference proteome</keyword>
<dbReference type="InterPro" id="IPR005119">
    <property type="entry name" value="LysR_subst-bd"/>
</dbReference>
<dbReference type="RefSeq" id="WP_025260369.1">
    <property type="nucleotide sequence ID" value="NZ_BLVX01000003.1"/>
</dbReference>
<gene>
    <name evidence="7" type="ORF">ALP84_02528</name>
    <name evidence="6" type="ORF">PSCICP_36870</name>
</gene>
<dbReference type="GO" id="GO:0006351">
    <property type="term" value="P:DNA-templated transcription"/>
    <property type="evidence" value="ECO:0007669"/>
    <property type="project" value="TreeGrafter"/>
</dbReference>
<reference evidence="7 8" key="1">
    <citation type="submission" date="2018-08" db="EMBL/GenBank/DDBJ databases">
        <title>Recombination of ecologically and evolutionarily significant loci maintains genetic cohesion in the Pseudomonas syringae species complex.</title>
        <authorList>
            <person name="Dillon M."/>
            <person name="Thakur S."/>
            <person name="Almeida R.N.D."/>
            <person name="Weir B.S."/>
            <person name="Guttman D.S."/>
        </authorList>
    </citation>
    <scope>NUCLEOTIDE SEQUENCE [LARGE SCALE GENOMIC DNA]</scope>
    <source>
        <strain evidence="7 8">ICMP 6917</strain>
    </source>
</reference>
<dbReference type="Pfam" id="PF00126">
    <property type="entry name" value="HTH_1"/>
    <property type="match status" value="1"/>
</dbReference>
<dbReference type="OrthoDB" id="9813056at2"/>
<proteinExistence type="inferred from homology"/>
<feature type="domain" description="HTH lysR-type" evidence="5">
    <location>
        <begin position="9"/>
        <end position="65"/>
    </location>
</feature>
<dbReference type="GO" id="GO:0043565">
    <property type="term" value="F:sequence-specific DNA binding"/>
    <property type="evidence" value="ECO:0007669"/>
    <property type="project" value="TreeGrafter"/>
</dbReference>
<dbReference type="PANTHER" id="PTHR30537">
    <property type="entry name" value="HTH-TYPE TRANSCRIPTIONAL REGULATOR"/>
    <property type="match status" value="1"/>
</dbReference>
<dbReference type="Proteomes" id="UP000614982">
    <property type="component" value="Unassembled WGS sequence"/>
</dbReference>
<keyword evidence="2" id="KW-0805">Transcription regulation</keyword>
<dbReference type="InterPro" id="IPR000847">
    <property type="entry name" value="LysR_HTH_N"/>
</dbReference>
<dbReference type="SUPFAM" id="SSF53850">
    <property type="entry name" value="Periplasmic binding protein-like II"/>
    <property type="match status" value="1"/>
</dbReference>
<evidence type="ECO:0000256" key="4">
    <source>
        <dbReference type="ARBA" id="ARBA00023163"/>
    </source>
</evidence>
<dbReference type="Gene3D" id="3.40.190.290">
    <property type="match status" value="1"/>
</dbReference>
<dbReference type="AlphaFoldDB" id="A0A3M4WDV3"/>
<dbReference type="InterPro" id="IPR058163">
    <property type="entry name" value="LysR-type_TF_proteobact-type"/>
</dbReference>
<evidence type="ECO:0000313" key="9">
    <source>
        <dbReference type="Proteomes" id="UP000614982"/>
    </source>
</evidence>
<dbReference type="Pfam" id="PF03466">
    <property type="entry name" value="LysR_substrate"/>
    <property type="match status" value="1"/>
</dbReference>
<reference evidence="6 9" key="2">
    <citation type="submission" date="2020-05" db="EMBL/GenBank/DDBJ databases">
        <title>Genetic diversity of Pseudomonas cichorii.</title>
        <authorList>
            <person name="Tani S."/>
            <person name="Yagi H."/>
            <person name="Hashimoto S."/>
            <person name="Iiyama K."/>
            <person name="Furuya N."/>
        </authorList>
    </citation>
    <scope>NUCLEOTIDE SEQUENCE [LARGE SCALE GENOMIC DNA]</scope>
    <source>
        <strain evidence="6 9">LMG 2162</strain>
    </source>
</reference>
<comment type="caution">
    <text evidence="7">The sequence shown here is derived from an EMBL/GenBank/DDBJ whole genome shotgun (WGS) entry which is preliminary data.</text>
</comment>